<keyword evidence="3" id="KW-1185">Reference proteome</keyword>
<dbReference type="InterPro" id="IPR010982">
    <property type="entry name" value="Lambda_DNA-bd_dom_sf"/>
</dbReference>
<evidence type="ECO:0000313" key="3">
    <source>
        <dbReference type="Proteomes" id="UP000620127"/>
    </source>
</evidence>
<sequence>MTMPIRVNLDVMLARRKMRAKQLAEQIGLSETQLSMLRTEKVRGIRFDTLAKICLVLDCKPADILDYDVDPADLYLADEN</sequence>
<dbReference type="PANTHER" id="PTHR37301">
    <property type="entry name" value="DNA-BINDING PROTEIN-RELATED"/>
    <property type="match status" value="1"/>
</dbReference>
<gene>
    <name evidence="2" type="ORF">GCM10011282_02650</name>
</gene>
<proteinExistence type="predicted"/>
<organism evidence="2 3">
    <name type="scientific">Undibacterium macrobrachii</name>
    <dbReference type="NCBI Taxonomy" id="1119058"/>
    <lineage>
        <taxon>Bacteria</taxon>
        <taxon>Pseudomonadati</taxon>
        <taxon>Pseudomonadota</taxon>
        <taxon>Betaproteobacteria</taxon>
        <taxon>Burkholderiales</taxon>
        <taxon>Oxalobacteraceae</taxon>
        <taxon>Undibacterium</taxon>
    </lineage>
</organism>
<protein>
    <submittedName>
        <fullName evidence="2">Transcriptional regulator</fullName>
    </submittedName>
</protein>
<evidence type="ECO:0000313" key="2">
    <source>
        <dbReference type="EMBL" id="GGX00286.1"/>
    </source>
</evidence>
<dbReference type="EMBL" id="BMYT01000001">
    <property type="protein sequence ID" value="GGX00286.1"/>
    <property type="molecule type" value="Genomic_DNA"/>
</dbReference>
<accession>A0ABQ2X5D4</accession>
<dbReference type="Proteomes" id="UP000620127">
    <property type="component" value="Unassembled WGS sequence"/>
</dbReference>
<evidence type="ECO:0000259" key="1">
    <source>
        <dbReference type="PROSITE" id="PS50943"/>
    </source>
</evidence>
<reference evidence="3" key="1">
    <citation type="journal article" date="2019" name="Int. J. Syst. Evol. Microbiol.">
        <title>The Global Catalogue of Microorganisms (GCM) 10K type strain sequencing project: providing services to taxonomists for standard genome sequencing and annotation.</title>
        <authorList>
            <consortium name="The Broad Institute Genomics Platform"/>
            <consortium name="The Broad Institute Genome Sequencing Center for Infectious Disease"/>
            <person name="Wu L."/>
            <person name="Ma J."/>
        </authorList>
    </citation>
    <scope>NUCLEOTIDE SEQUENCE [LARGE SCALE GENOMIC DNA]</scope>
    <source>
        <strain evidence="3">KCTC 23916</strain>
    </source>
</reference>
<dbReference type="SUPFAM" id="SSF47413">
    <property type="entry name" value="lambda repressor-like DNA-binding domains"/>
    <property type="match status" value="1"/>
</dbReference>
<dbReference type="SMART" id="SM00530">
    <property type="entry name" value="HTH_XRE"/>
    <property type="match status" value="1"/>
</dbReference>
<dbReference type="Gene3D" id="1.10.260.40">
    <property type="entry name" value="lambda repressor-like DNA-binding domains"/>
    <property type="match status" value="1"/>
</dbReference>
<dbReference type="CDD" id="cd00093">
    <property type="entry name" value="HTH_XRE"/>
    <property type="match status" value="1"/>
</dbReference>
<dbReference type="InterPro" id="IPR001387">
    <property type="entry name" value="Cro/C1-type_HTH"/>
</dbReference>
<dbReference type="PANTHER" id="PTHR37301:SF1">
    <property type="entry name" value="DNA-BINDING PROTEIN"/>
    <property type="match status" value="1"/>
</dbReference>
<dbReference type="Pfam" id="PF13443">
    <property type="entry name" value="HTH_26"/>
    <property type="match status" value="1"/>
</dbReference>
<feature type="domain" description="HTH cro/C1-type" evidence="1">
    <location>
        <begin position="15"/>
        <end position="64"/>
    </location>
</feature>
<dbReference type="PROSITE" id="PS50943">
    <property type="entry name" value="HTH_CROC1"/>
    <property type="match status" value="1"/>
</dbReference>
<comment type="caution">
    <text evidence="2">The sequence shown here is derived from an EMBL/GenBank/DDBJ whole genome shotgun (WGS) entry which is preliminary data.</text>
</comment>
<name>A0ABQ2X5D4_9BURK</name>